<accession>G0N5B5</accession>
<dbReference type="PANTHER" id="PTHR47155">
    <property type="entry name" value="DOWNSTREAM OF DAF-16 (REGULATED BY DAF-16)-RELATED"/>
    <property type="match status" value="1"/>
</dbReference>
<evidence type="ECO:0000313" key="4">
    <source>
        <dbReference type="EMBL" id="EGT53034.1"/>
    </source>
</evidence>
<dbReference type="HOGENOM" id="CLU_025754_1_0_1"/>
<feature type="signal peptide" evidence="1">
    <location>
        <begin position="1"/>
        <end position="19"/>
    </location>
</feature>
<evidence type="ECO:0000313" key="5">
    <source>
        <dbReference type="Proteomes" id="UP000008068"/>
    </source>
</evidence>
<reference evidence="5" key="1">
    <citation type="submission" date="2011-07" db="EMBL/GenBank/DDBJ databases">
        <authorList>
            <consortium name="Caenorhabditis brenneri Sequencing and Analysis Consortium"/>
            <person name="Wilson R.K."/>
        </authorList>
    </citation>
    <scope>NUCLEOTIDE SEQUENCE [LARGE SCALE GENOMIC DNA]</scope>
    <source>
        <strain evidence="5">PB2801</strain>
    </source>
</reference>
<dbReference type="eggNOG" id="ENOG502R0YW">
    <property type="taxonomic scope" value="Eukaryota"/>
</dbReference>
<dbReference type="Proteomes" id="UP000008068">
    <property type="component" value="Unassembled WGS sequence"/>
</dbReference>
<dbReference type="EMBL" id="GL379839">
    <property type="protein sequence ID" value="EGT53034.1"/>
    <property type="molecule type" value="Genomic_DNA"/>
</dbReference>
<gene>
    <name evidence="4" type="ORF">CAEBREN_30329</name>
</gene>
<keyword evidence="5" id="KW-1185">Reference proteome</keyword>
<keyword evidence="1" id="KW-0732">Signal</keyword>
<feature type="domain" description="DUF7592" evidence="3">
    <location>
        <begin position="147"/>
        <end position="224"/>
    </location>
</feature>
<dbReference type="InterPro" id="IPR003366">
    <property type="entry name" value="CUB-like_dom"/>
</dbReference>
<evidence type="ECO:0000259" key="2">
    <source>
        <dbReference type="Pfam" id="PF02408"/>
    </source>
</evidence>
<evidence type="ECO:0000256" key="1">
    <source>
        <dbReference type="SAM" id="SignalP"/>
    </source>
</evidence>
<dbReference type="Pfam" id="PF24512">
    <property type="entry name" value="DUF7592"/>
    <property type="match status" value="1"/>
</dbReference>
<evidence type="ECO:0000259" key="3">
    <source>
        <dbReference type="Pfam" id="PF24512"/>
    </source>
</evidence>
<feature type="domain" description="CUB-like" evidence="2">
    <location>
        <begin position="20"/>
        <end position="135"/>
    </location>
</feature>
<dbReference type="OrthoDB" id="5805298at2759"/>
<protein>
    <submittedName>
        <fullName evidence="4">Uncharacterized protein</fullName>
    </submittedName>
</protein>
<dbReference type="PANTHER" id="PTHR47155:SF3">
    <property type="entry name" value="CUB-LIKE DOMAIN-CONTAINING PROTEIN"/>
    <property type="match status" value="1"/>
</dbReference>
<dbReference type="InParanoid" id="G0N5B5"/>
<feature type="chain" id="PRO_5003405220" evidence="1">
    <location>
        <begin position="20"/>
        <end position="343"/>
    </location>
</feature>
<dbReference type="InterPro" id="IPR056014">
    <property type="entry name" value="DUF7592"/>
</dbReference>
<proteinExistence type="predicted"/>
<sequence length="343" mass="37934">MIPKLLVCLFVTGVSTNLAANVCKIGNIVHRSGNSQPYYFPTNWNENQTAPSLGRDQSCSWVFTVPHGYYAKLIISGKTGDNYSHFQTVDAAGNVIQTQHENKEPYYFPFPKFTLIVNNEAPATFGFKVIWAPFPNVQLQQGGVGLQPYRINITKSQQIFEFIAVTGVSVLAFPGDLKNYHALKSALLFDGNDMNAPFVNNLYGLYESRDQFLSTGQSVYIINLEAQNSTDQILIQESAYTDYLQPYRELICSPSSTCSKSLNGGKKGSGLVYVGKQNQTLVDIQMDNSATLSVYYGSPDVYGFYKSYSGSTIKSQLPLTFNAGITQYIISSGKSAFTFHLSN</sequence>
<dbReference type="FunCoup" id="G0N5B5">
    <property type="interactions" value="1994"/>
</dbReference>
<dbReference type="AlphaFoldDB" id="G0N5B5"/>
<name>G0N5B5_CAEBE</name>
<dbReference type="Pfam" id="PF02408">
    <property type="entry name" value="CUB_2"/>
    <property type="match status" value="1"/>
</dbReference>
<organism evidence="5">
    <name type="scientific">Caenorhabditis brenneri</name>
    <name type="common">Nematode worm</name>
    <dbReference type="NCBI Taxonomy" id="135651"/>
    <lineage>
        <taxon>Eukaryota</taxon>
        <taxon>Metazoa</taxon>
        <taxon>Ecdysozoa</taxon>
        <taxon>Nematoda</taxon>
        <taxon>Chromadorea</taxon>
        <taxon>Rhabditida</taxon>
        <taxon>Rhabditina</taxon>
        <taxon>Rhabditomorpha</taxon>
        <taxon>Rhabditoidea</taxon>
        <taxon>Rhabditidae</taxon>
        <taxon>Peloderinae</taxon>
        <taxon>Caenorhabditis</taxon>
    </lineage>
</organism>